<dbReference type="Pfam" id="PF11387">
    <property type="entry name" value="DUF2795"/>
    <property type="match status" value="1"/>
</dbReference>
<comment type="caution">
    <text evidence="2">The sequence shown here is derived from an EMBL/GenBank/DDBJ whole genome shotgun (WGS) entry which is preliminary data.</text>
</comment>
<dbReference type="EMBL" id="JBHUFV010000021">
    <property type="protein sequence ID" value="MFD1932507.1"/>
    <property type="molecule type" value="Genomic_DNA"/>
</dbReference>
<feature type="compositionally biased region" description="Basic and acidic residues" evidence="1">
    <location>
        <begin position="1"/>
        <end position="34"/>
    </location>
</feature>
<dbReference type="Proteomes" id="UP001597368">
    <property type="component" value="Unassembled WGS sequence"/>
</dbReference>
<evidence type="ECO:0000313" key="3">
    <source>
        <dbReference type="Proteomes" id="UP001597368"/>
    </source>
</evidence>
<feature type="region of interest" description="Disordered" evidence="1">
    <location>
        <begin position="1"/>
        <end position="59"/>
    </location>
</feature>
<name>A0ABW4SSE1_9ACTN</name>
<organism evidence="2 3">
    <name type="scientific">Nonomuraea mangrovi</name>
    <dbReference type="NCBI Taxonomy" id="2316207"/>
    <lineage>
        <taxon>Bacteria</taxon>
        <taxon>Bacillati</taxon>
        <taxon>Actinomycetota</taxon>
        <taxon>Actinomycetes</taxon>
        <taxon>Streptosporangiales</taxon>
        <taxon>Streptosporangiaceae</taxon>
        <taxon>Nonomuraea</taxon>
    </lineage>
</organism>
<protein>
    <submittedName>
        <fullName evidence="2">DUF2795 domain-containing protein</fullName>
    </submittedName>
</protein>
<reference evidence="3" key="1">
    <citation type="journal article" date="2019" name="Int. J. Syst. Evol. Microbiol.">
        <title>The Global Catalogue of Microorganisms (GCM) 10K type strain sequencing project: providing services to taxonomists for standard genome sequencing and annotation.</title>
        <authorList>
            <consortium name="The Broad Institute Genomics Platform"/>
            <consortium name="The Broad Institute Genome Sequencing Center for Infectious Disease"/>
            <person name="Wu L."/>
            <person name="Ma J."/>
        </authorList>
    </citation>
    <scope>NUCLEOTIDE SEQUENCE [LARGE SCALE GENOMIC DNA]</scope>
    <source>
        <strain evidence="3">ICMP 6774ER</strain>
    </source>
</reference>
<keyword evidence="3" id="KW-1185">Reference proteome</keyword>
<accession>A0ABW4SSE1</accession>
<dbReference type="InterPro" id="IPR021527">
    <property type="entry name" value="DUF2795"/>
</dbReference>
<sequence>MGRASDKHGPRLDERRTDGELGSSHVEERRRQEEDVPTMGGYPPGHAPGTPEGITAEGVGQRSELARWLSGVDYAADRDRLMAHARRMSAPDFVLEAVGRLPRGTRFANVAEVAEALGLGIERKRW</sequence>
<evidence type="ECO:0000313" key="2">
    <source>
        <dbReference type="EMBL" id="MFD1932507.1"/>
    </source>
</evidence>
<gene>
    <name evidence="2" type="ORF">ACFSKW_13575</name>
</gene>
<evidence type="ECO:0000256" key="1">
    <source>
        <dbReference type="SAM" id="MobiDB-lite"/>
    </source>
</evidence>
<dbReference type="RefSeq" id="WP_379572570.1">
    <property type="nucleotide sequence ID" value="NZ_JBHUFV010000021.1"/>
</dbReference>
<proteinExistence type="predicted"/>